<protein>
    <recommendedName>
        <fullName evidence="1">DUF4283 domain-containing protein</fullName>
    </recommendedName>
</protein>
<reference evidence="2" key="1">
    <citation type="submission" date="2020-06" db="EMBL/GenBank/DDBJ databases">
        <authorList>
            <person name="Li T."/>
            <person name="Hu X."/>
            <person name="Zhang T."/>
            <person name="Song X."/>
            <person name="Zhang H."/>
            <person name="Dai N."/>
            <person name="Sheng W."/>
            <person name="Hou X."/>
            <person name="Wei L."/>
        </authorList>
    </citation>
    <scope>NUCLEOTIDE SEQUENCE</scope>
    <source>
        <strain evidence="2">G02</strain>
        <tissue evidence="2">Leaf</tissue>
    </source>
</reference>
<name>A0AAW2PNB9_SESRA</name>
<reference evidence="2" key="2">
    <citation type="journal article" date="2024" name="Plant">
        <title>Genomic evolution and insights into agronomic trait innovations of Sesamum species.</title>
        <authorList>
            <person name="Miao H."/>
            <person name="Wang L."/>
            <person name="Qu L."/>
            <person name="Liu H."/>
            <person name="Sun Y."/>
            <person name="Le M."/>
            <person name="Wang Q."/>
            <person name="Wei S."/>
            <person name="Zheng Y."/>
            <person name="Lin W."/>
            <person name="Duan Y."/>
            <person name="Cao H."/>
            <person name="Xiong S."/>
            <person name="Wang X."/>
            <person name="Wei L."/>
            <person name="Li C."/>
            <person name="Ma Q."/>
            <person name="Ju M."/>
            <person name="Zhao R."/>
            <person name="Li G."/>
            <person name="Mu C."/>
            <person name="Tian Q."/>
            <person name="Mei H."/>
            <person name="Zhang T."/>
            <person name="Gao T."/>
            <person name="Zhang H."/>
        </authorList>
    </citation>
    <scope>NUCLEOTIDE SEQUENCE</scope>
    <source>
        <strain evidence="2">G02</strain>
    </source>
</reference>
<proteinExistence type="predicted"/>
<feature type="domain" description="DUF4283" evidence="1">
    <location>
        <begin position="40"/>
        <end position="109"/>
    </location>
</feature>
<accession>A0AAW2PNB9</accession>
<organism evidence="2">
    <name type="scientific">Sesamum radiatum</name>
    <name type="common">Black benniseed</name>
    <dbReference type="NCBI Taxonomy" id="300843"/>
    <lineage>
        <taxon>Eukaryota</taxon>
        <taxon>Viridiplantae</taxon>
        <taxon>Streptophyta</taxon>
        <taxon>Embryophyta</taxon>
        <taxon>Tracheophyta</taxon>
        <taxon>Spermatophyta</taxon>
        <taxon>Magnoliopsida</taxon>
        <taxon>eudicotyledons</taxon>
        <taxon>Gunneridae</taxon>
        <taxon>Pentapetalae</taxon>
        <taxon>asterids</taxon>
        <taxon>lamiids</taxon>
        <taxon>Lamiales</taxon>
        <taxon>Pedaliaceae</taxon>
        <taxon>Sesamum</taxon>
    </lineage>
</organism>
<comment type="caution">
    <text evidence="2">The sequence shown here is derived from an EMBL/GenBank/DDBJ whole genome shotgun (WGS) entry which is preliminary data.</text>
</comment>
<dbReference type="InterPro" id="IPR025558">
    <property type="entry name" value="DUF4283"/>
</dbReference>
<dbReference type="EMBL" id="JACGWJ010000017">
    <property type="protein sequence ID" value="KAL0356379.1"/>
    <property type="molecule type" value="Genomic_DNA"/>
</dbReference>
<gene>
    <name evidence="2" type="ORF">Sradi_4084800</name>
</gene>
<evidence type="ECO:0000259" key="1">
    <source>
        <dbReference type="Pfam" id="PF14111"/>
    </source>
</evidence>
<dbReference type="AlphaFoldDB" id="A0AAW2PNB9"/>
<dbReference type="Pfam" id="PF14111">
    <property type="entry name" value="DUF4283"/>
    <property type="match status" value="1"/>
</dbReference>
<evidence type="ECO:0000313" key="2">
    <source>
        <dbReference type="EMBL" id="KAL0356379.1"/>
    </source>
</evidence>
<sequence>MDLTVQRLGRSLVLMEDEEVDVDVSLAGSTEGREVRGFLLVGKLITPRAFRYDVLVSTLMLVIRPVRGMEVSMLPANRFLLKLHHVADKDRALKGRPWTFDRNLIILNEVTAEDNPATVELNRCPFYVHVHGLPIRLMTRMTAEIIGN</sequence>